<dbReference type="SUPFAM" id="SSF51161">
    <property type="entry name" value="Trimeric LpxA-like enzymes"/>
    <property type="match status" value="1"/>
</dbReference>
<gene>
    <name evidence="2" type="ORF">V0U35_07110</name>
</gene>
<dbReference type="InterPro" id="IPR050179">
    <property type="entry name" value="Trans_hexapeptide_repeat"/>
</dbReference>
<reference evidence="2 3" key="1">
    <citation type="submission" date="2024-01" db="EMBL/GenBank/DDBJ databases">
        <title>Hyphobacterium bacterium isolated from marine sediment.</title>
        <authorList>
            <person name="Zhao S."/>
        </authorList>
    </citation>
    <scope>NUCLEOTIDE SEQUENCE [LARGE SCALE GENOMIC DNA]</scope>
    <source>
        <strain evidence="2 3">Y60-23</strain>
    </source>
</reference>
<dbReference type="Pfam" id="PF00132">
    <property type="entry name" value="Hexapep"/>
    <property type="match status" value="1"/>
</dbReference>
<dbReference type="CDD" id="cd03358">
    <property type="entry name" value="LbH_WxcM_N_like"/>
    <property type="match status" value="1"/>
</dbReference>
<dbReference type="GO" id="GO:0016746">
    <property type="term" value="F:acyltransferase activity"/>
    <property type="evidence" value="ECO:0007669"/>
    <property type="project" value="UniProtKB-KW"/>
</dbReference>
<comment type="caution">
    <text evidence="2">The sequence shown here is derived from an EMBL/GenBank/DDBJ whole genome shotgun (WGS) entry which is preliminary data.</text>
</comment>
<evidence type="ECO:0000313" key="2">
    <source>
        <dbReference type="EMBL" id="MEE2566447.1"/>
    </source>
</evidence>
<dbReference type="RefSeq" id="WP_330195987.1">
    <property type="nucleotide sequence ID" value="NZ_JAZDRO010000002.1"/>
</dbReference>
<dbReference type="Gene3D" id="2.160.10.10">
    <property type="entry name" value="Hexapeptide repeat proteins"/>
    <property type="match status" value="1"/>
</dbReference>
<comment type="similarity">
    <text evidence="1">Belongs to the transferase hexapeptide repeat family.</text>
</comment>
<keyword evidence="3" id="KW-1185">Reference proteome</keyword>
<name>A0ABU7LYU3_9PROT</name>
<sequence>MGYWAHETAVVDDGAEIGEGTKIWHFAHVLPNTTVGRNCSLGQNVMAGPGVTIGDKVKVQNNVSLYKGVTLEDGVFCGPSCVFTNVLTPRGFVERKAEFGETIVRRGATIGANSTIVCGDPNGKTELGEYCFIAAGAVVVKDVPPHALMAGVPAKRIGWVSRAGEVLKSDLVCPRTGERYAERDGKLVIIEEKDQDSPHL</sequence>
<keyword evidence="2" id="KW-0012">Acyltransferase</keyword>
<accession>A0ABU7LYU3</accession>
<evidence type="ECO:0000256" key="1">
    <source>
        <dbReference type="ARBA" id="ARBA00007274"/>
    </source>
</evidence>
<dbReference type="EMBL" id="JAZDRO010000002">
    <property type="protein sequence ID" value="MEE2566447.1"/>
    <property type="molecule type" value="Genomic_DNA"/>
</dbReference>
<proteinExistence type="inferred from homology"/>
<dbReference type="PANTHER" id="PTHR43300">
    <property type="entry name" value="ACETYLTRANSFERASE"/>
    <property type="match status" value="1"/>
</dbReference>
<organism evidence="2 3">
    <name type="scientific">Hyphobacterium marinum</name>
    <dbReference type="NCBI Taxonomy" id="3116574"/>
    <lineage>
        <taxon>Bacteria</taxon>
        <taxon>Pseudomonadati</taxon>
        <taxon>Pseudomonadota</taxon>
        <taxon>Alphaproteobacteria</taxon>
        <taxon>Maricaulales</taxon>
        <taxon>Maricaulaceae</taxon>
        <taxon>Hyphobacterium</taxon>
    </lineage>
</organism>
<dbReference type="PANTHER" id="PTHR43300:SF4">
    <property type="entry name" value="ACYL-[ACYL-CARRIER-PROTEIN]--UDP-N-ACETYLGLUCOSAMINE O-ACYLTRANSFERASE"/>
    <property type="match status" value="1"/>
</dbReference>
<keyword evidence="2" id="KW-0808">Transferase</keyword>
<dbReference type="EC" id="2.3.1.-" evidence="2"/>
<dbReference type="InterPro" id="IPR001451">
    <property type="entry name" value="Hexapep"/>
</dbReference>
<dbReference type="InterPro" id="IPR011004">
    <property type="entry name" value="Trimer_LpxA-like_sf"/>
</dbReference>
<dbReference type="Proteomes" id="UP001310692">
    <property type="component" value="Unassembled WGS sequence"/>
</dbReference>
<protein>
    <submittedName>
        <fullName evidence="2">Acyltransferase</fullName>
        <ecNumber evidence="2">2.3.1.-</ecNumber>
    </submittedName>
</protein>
<evidence type="ECO:0000313" key="3">
    <source>
        <dbReference type="Proteomes" id="UP001310692"/>
    </source>
</evidence>